<organism evidence="2">
    <name type="scientific">marine sediment metagenome</name>
    <dbReference type="NCBI Taxonomy" id="412755"/>
    <lineage>
        <taxon>unclassified sequences</taxon>
        <taxon>metagenomes</taxon>
        <taxon>ecological metagenomes</taxon>
    </lineage>
</organism>
<accession>X1C0I7</accession>
<dbReference type="EMBL" id="BART01019494">
    <property type="protein sequence ID" value="GAG86872.1"/>
    <property type="molecule type" value="Genomic_DNA"/>
</dbReference>
<dbReference type="Pfam" id="PF01314">
    <property type="entry name" value="AFOR_C"/>
    <property type="match status" value="1"/>
</dbReference>
<reference evidence="2" key="1">
    <citation type="journal article" date="2014" name="Front. Microbiol.">
        <title>High frequency of phylogenetically diverse reductive dehalogenase-homologous genes in deep subseafloor sedimentary metagenomes.</title>
        <authorList>
            <person name="Kawai M."/>
            <person name="Futagami T."/>
            <person name="Toyoda A."/>
            <person name="Takaki Y."/>
            <person name="Nishi S."/>
            <person name="Hori S."/>
            <person name="Arai W."/>
            <person name="Tsubouchi T."/>
            <person name="Morono Y."/>
            <person name="Uchiyama I."/>
            <person name="Ito T."/>
            <person name="Fujiyama A."/>
            <person name="Inagaki F."/>
            <person name="Takami H."/>
        </authorList>
    </citation>
    <scope>NUCLEOTIDE SEQUENCE</scope>
    <source>
        <strain evidence="2">Expedition CK06-06</strain>
    </source>
</reference>
<comment type="caution">
    <text evidence="2">The sequence shown here is derived from an EMBL/GenBank/DDBJ whole genome shotgun (WGS) entry which is preliminary data.</text>
</comment>
<proteinExistence type="predicted"/>
<feature type="non-terminal residue" evidence="2">
    <location>
        <position position="54"/>
    </location>
</feature>
<protein>
    <recommendedName>
        <fullName evidence="1">Aldehyde ferredoxin oxidoreductase C-terminal domain-containing protein</fullName>
    </recommendedName>
</protein>
<evidence type="ECO:0000259" key="1">
    <source>
        <dbReference type="Pfam" id="PF01314"/>
    </source>
</evidence>
<feature type="domain" description="Aldehyde ferredoxin oxidoreductase C-terminal" evidence="1">
    <location>
        <begin position="6"/>
        <end position="53"/>
    </location>
</feature>
<dbReference type="SUPFAM" id="SSF48310">
    <property type="entry name" value="Aldehyde ferredoxin oxidoreductase, C-terminal domains"/>
    <property type="match status" value="1"/>
</dbReference>
<name>X1C0I7_9ZZZZ</name>
<dbReference type="GO" id="GO:0009055">
    <property type="term" value="F:electron transfer activity"/>
    <property type="evidence" value="ECO:0007669"/>
    <property type="project" value="InterPro"/>
</dbReference>
<dbReference type="InterPro" id="IPR013984">
    <property type="entry name" value="Ald_Fedxn_OxRdtase_dom2"/>
</dbReference>
<gene>
    <name evidence="2" type="ORF">S01H4_36465</name>
</gene>
<sequence>MLPTNMDKYKLKAYSCHACPVRCGAIIQVKEGPFATKGEVHRPEYETLAALGAL</sequence>
<dbReference type="GO" id="GO:0016625">
    <property type="term" value="F:oxidoreductase activity, acting on the aldehyde or oxo group of donors, iron-sulfur protein as acceptor"/>
    <property type="evidence" value="ECO:0007669"/>
    <property type="project" value="InterPro"/>
</dbReference>
<dbReference type="Gene3D" id="1.10.569.10">
    <property type="entry name" value="Aldehyde Ferredoxin Oxidoreductase Protein, subunit A, domain 2"/>
    <property type="match status" value="1"/>
</dbReference>
<evidence type="ECO:0000313" key="2">
    <source>
        <dbReference type="EMBL" id="GAG86872.1"/>
    </source>
</evidence>
<dbReference type="AlphaFoldDB" id="X1C0I7"/>
<dbReference type="GO" id="GO:0051536">
    <property type="term" value="F:iron-sulfur cluster binding"/>
    <property type="evidence" value="ECO:0007669"/>
    <property type="project" value="InterPro"/>
</dbReference>
<dbReference type="InterPro" id="IPR036021">
    <property type="entry name" value="Tungsten_al_ferr_oxy-like_C"/>
</dbReference>
<dbReference type="InterPro" id="IPR001203">
    <property type="entry name" value="OxRdtase_Ald_Fedxn_C"/>
</dbReference>